<dbReference type="AlphaFoldDB" id="A0A3Q9R399"/>
<accession>A0A3Q9R399</accession>
<dbReference type="GeneID" id="39109985"/>
<keyword evidence="1" id="KW-0934">Plastid</keyword>
<protein>
    <submittedName>
        <fullName evidence="1">Cytochrome b6/f subunit L</fullName>
    </submittedName>
</protein>
<sequence length="31" mass="3247">MSTILDYSVFPLAALALAPVPSIGLSKTRIT</sequence>
<proteinExistence type="predicted"/>
<dbReference type="EMBL" id="MH549643">
    <property type="protein sequence ID" value="AZU95795.1"/>
    <property type="molecule type" value="Genomic_DNA"/>
</dbReference>
<gene>
    <name evidence="1" type="primary">petL</name>
</gene>
<evidence type="ECO:0000313" key="1">
    <source>
        <dbReference type="EMBL" id="AZU95795.1"/>
    </source>
</evidence>
<organism evidence="1">
    <name type="scientific">Selaginella kraussiana</name>
    <dbReference type="NCBI Taxonomy" id="81964"/>
    <lineage>
        <taxon>Eukaryota</taxon>
        <taxon>Viridiplantae</taxon>
        <taxon>Streptophyta</taxon>
        <taxon>Embryophyta</taxon>
        <taxon>Tracheophyta</taxon>
        <taxon>Lycopodiopsida</taxon>
        <taxon>Selaginellales</taxon>
        <taxon>Selaginellaceae</taxon>
        <taxon>Selaginella</taxon>
    </lineage>
</organism>
<geneLocation type="plastid" evidence="1"/>
<reference evidence="1" key="1">
    <citation type="journal article" date="2018" name="New Phytol.">
        <title>Lycophyte plastid genomics: extreme variation in GC, gene and intron content and multiple inversions between a direct and inverted orientation of the rRNA repeat.</title>
        <authorList>
            <person name="Mower J.P."/>
            <person name="Ma P.F."/>
            <person name="Grewe F."/>
            <person name="Taylor A."/>
            <person name="Michael T.P."/>
            <person name="VanBuren R."/>
            <person name="Qiu Y.L."/>
        </authorList>
    </citation>
    <scope>NUCLEOTIDE SEQUENCE</scope>
</reference>
<dbReference type="RefSeq" id="YP_009555678.1">
    <property type="nucleotide sequence ID" value="NC_040926.1"/>
</dbReference>
<name>A0A3Q9R399_9TRAC</name>